<gene>
    <name evidence="1" type="ORF">SD1D_1427</name>
</gene>
<dbReference type="AlphaFoldDB" id="A0A0K8J6J3"/>
<organism evidence="1 2">
    <name type="scientific">Herbinix luporum</name>
    <dbReference type="NCBI Taxonomy" id="1679721"/>
    <lineage>
        <taxon>Bacteria</taxon>
        <taxon>Bacillati</taxon>
        <taxon>Bacillota</taxon>
        <taxon>Clostridia</taxon>
        <taxon>Lachnospirales</taxon>
        <taxon>Lachnospiraceae</taxon>
        <taxon>Herbinix</taxon>
    </lineage>
</organism>
<protein>
    <submittedName>
        <fullName evidence="1">Uncharacterized protein</fullName>
    </submittedName>
</protein>
<evidence type="ECO:0000313" key="1">
    <source>
        <dbReference type="EMBL" id="CUH92973.1"/>
    </source>
</evidence>
<evidence type="ECO:0000313" key="2">
    <source>
        <dbReference type="Proteomes" id="UP000196053"/>
    </source>
</evidence>
<dbReference type="KEGG" id="hsd:SD1D_1427"/>
<name>A0A0K8J6J3_9FIRM</name>
<dbReference type="Proteomes" id="UP000196053">
    <property type="component" value="Chromosome I"/>
</dbReference>
<sequence length="36" mass="4397">MKYTTQIDVARKEILTKEMEFVNLNWVYKSKFELSL</sequence>
<proteinExistence type="predicted"/>
<dbReference type="EMBL" id="LN879430">
    <property type="protein sequence ID" value="CUH92973.1"/>
    <property type="molecule type" value="Genomic_DNA"/>
</dbReference>
<reference evidence="2" key="1">
    <citation type="submission" date="2015-09" db="EMBL/GenBank/DDBJ databases">
        <authorList>
            <person name="Wibberg D."/>
        </authorList>
    </citation>
    <scope>NUCLEOTIDE SEQUENCE [LARGE SCALE GENOMIC DNA]</scope>
    <source>
        <strain evidence="2">SD1D</strain>
    </source>
</reference>
<keyword evidence="2" id="KW-1185">Reference proteome</keyword>
<accession>A0A0K8J6J3</accession>